<organism evidence="3 4">
    <name type="scientific">Salinihabitans flavidus</name>
    <dbReference type="NCBI Taxonomy" id="569882"/>
    <lineage>
        <taxon>Bacteria</taxon>
        <taxon>Pseudomonadati</taxon>
        <taxon>Pseudomonadota</taxon>
        <taxon>Alphaproteobacteria</taxon>
        <taxon>Rhodobacterales</taxon>
        <taxon>Roseobacteraceae</taxon>
        <taxon>Salinihabitans</taxon>
    </lineage>
</organism>
<dbReference type="SUPFAM" id="SSF53383">
    <property type="entry name" value="PLP-dependent transferases"/>
    <property type="match status" value="1"/>
</dbReference>
<dbReference type="STRING" id="569882.SAMN04490248_110102"/>
<dbReference type="AlphaFoldDB" id="A0A1H8S2R6"/>
<dbReference type="GO" id="GO:0016829">
    <property type="term" value="F:lyase activity"/>
    <property type="evidence" value="ECO:0007669"/>
    <property type="project" value="UniProtKB-KW"/>
</dbReference>
<keyword evidence="1" id="KW-0663">Pyridoxal phosphate</keyword>
<proteinExistence type="predicted"/>
<dbReference type="Proteomes" id="UP000198893">
    <property type="component" value="Unassembled WGS sequence"/>
</dbReference>
<dbReference type="InterPro" id="IPR000192">
    <property type="entry name" value="Aminotrans_V_dom"/>
</dbReference>
<dbReference type="OrthoDB" id="7801625at2"/>
<reference evidence="3 4" key="1">
    <citation type="submission" date="2016-10" db="EMBL/GenBank/DDBJ databases">
        <authorList>
            <person name="de Groot N.N."/>
        </authorList>
    </citation>
    <scope>NUCLEOTIDE SEQUENCE [LARGE SCALE GENOMIC DNA]</scope>
    <source>
        <strain evidence="3 4">DSM 27842</strain>
    </source>
</reference>
<dbReference type="InterPro" id="IPR015424">
    <property type="entry name" value="PyrdxlP-dep_Trfase"/>
</dbReference>
<feature type="domain" description="Aminotransferase class V" evidence="2">
    <location>
        <begin position="303"/>
        <end position="407"/>
    </location>
</feature>
<evidence type="ECO:0000313" key="3">
    <source>
        <dbReference type="EMBL" id="SEO72991.1"/>
    </source>
</evidence>
<dbReference type="Gene3D" id="3.90.1150.10">
    <property type="entry name" value="Aspartate Aminotransferase, domain 1"/>
    <property type="match status" value="1"/>
</dbReference>
<evidence type="ECO:0000259" key="2">
    <source>
        <dbReference type="Pfam" id="PF00266"/>
    </source>
</evidence>
<dbReference type="EMBL" id="FODS01000010">
    <property type="protein sequence ID" value="SEO72991.1"/>
    <property type="molecule type" value="Genomic_DNA"/>
</dbReference>
<dbReference type="PANTHER" id="PTHR43586:SF8">
    <property type="entry name" value="CYSTEINE DESULFURASE 1, CHLOROPLASTIC"/>
    <property type="match status" value="1"/>
</dbReference>
<name>A0A1H8S2R6_9RHOB</name>
<dbReference type="InterPro" id="IPR015421">
    <property type="entry name" value="PyrdxlP-dep_Trfase_major"/>
</dbReference>
<evidence type="ECO:0000256" key="1">
    <source>
        <dbReference type="ARBA" id="ARBA00022898"/>
    </source>
</evidence>
<keyword evidence="4" id="KW-1185">Reference proteome</keyword>
<dbReference type="PANTHER" id="PTHR43586">
    <property type="entry name" value="CYSTEINE DESULFURASE"/>
    <property type="match status" value="1"/>
</dbReference>
<dbReference type="RefSeq" id="WP_093118075.1">
    <property type="nucleotide sequence ID" value="NZ_FODS01000010.1"/>
</dbReference>
<accession>A0A1H8S2R6</accession>
<keyword evidence="3" id="KW-0456">Lyase</keyword>
<evidence type="ECO:0000313" key="4">
    <source>
        <dbReference type="Proteomes" id="UP000198893"/>
    </source>
</evidence>
<dbReference type="InterPro" id="IPR015422">
    <property type="entry name" value="PyrdxlP-dep_Trfase_small"/>
</dbReference>
<sequence length="416" mass="44461">MAFDAKLLPEIRSRFAHVETCPFAGDRIFFENAGGALTLKSVVDTTATFAAIPDNQGRDNPASQELMRVIDAARADARVLLNAPSGQIVLGESGTEMLFRMIRTACMGAALGGRVLGSTLEHPASRSAAAHWAELSGRDHILVPHDNTTGTVTADDYAPHITADTRIATILHTSPVTGMGVDVAAIAATIRENAPDCLIIVDGIQHAAHGQIDIASYGVDGYAISPYKMFSRHGYGMAWISDRLAALPHENLHGGPTSAWELGTRDTGAYATLSDVVAYLDWLGAQVSDAPDRRDRIEAAGNAIHAHEKMLTDAMLYGTDNLRGLADMERLHVIGGIDNPAREGLVACWVEGLPSADLVATLRDNGIRVHIRKNDHYSGNVLAPLGQQDCIRVSLCHYNSKAEVAQFLSVMASVTG</sequence>
<protein>
    <submittedName>
        <fullName evidence="3">Selenocysteine lyase/Cysteine desulfurase</fullName>
    </submittedName>
</protein>
<gene>
    <name evidence="3" type="ORF">SAMN04490248_110102</name>
</gene>
<feature type="domain" description="Aminotransferase class V" evidence="2">
    <location>
        <begin position="28"/>
        <end position="255"/>
    </location>
</feature>
<dbReference type="Pfam" id="PF00266">
    <property type="entry name" value="Aminotran_5"/>
    <property type="match status" value="2"/>
</dbReference>
<dbReference type="Gene3D" id="3.40.640.10">
    <property type="entry name" value="Type I PLP-dependent aspartate aminotransferase-like (Major domain)"/>
    <property type="match status" value="1"/>
</dbReference>